<keyword evidence="3" id="KW-1185">Reference proteome</keyword>
<dbReference type="AlphaFoldDB" id="D9QJX6"/>
<protein>
    <submittedName>
        <fullName evidence="2">Uncharacterized protein</fullName>
    </submittedName>
</protein>
<organism evidence="2 3">
    <name type="scientific">Brevundimonas subvibrioides (strain ATCC 15264 / DSM 4735 / LMG 14903 / NBRC 16000 / CB 81)</name>
    <name type="common">Caulobacter subvibrioides</name>
    <dbReference type="NCBI Taxonomy" id="633149"/>
    <lineage>
        <taxon>Bacteria</taxon>
        <taxon>Pseudomonadati</taxon>
        <taxon>Pseudomonadota</taxon>
        <taxon>Alphaproteobacteria</taxon>
        <taxon>Caulobacterales</taxon>
        <taxon>Caulobacteraceae</taxon>
        <taxon>Brevundimonas</taxon>
    </lineage>
</organism>
<dbReference type="InParanoid" id="D9QJX6"/>
<sequence>MADPKTQENEKHPGMLGDGTEEQNLNQPFDPSKRITEDEVDEAFGGDEKG</sequence>
<evidence type="ECO:0000256" key="1">
    <source>
        <dbReference type="SAM" id="MobiDB-lite"/>
    </source>
</evidence>
<dbReference type="eggNOG" id="ENOG5033P1R">
    <property type="taxonomic scope" value="Bacteria"/>
</dbReference>
<feature type="compositionally biased region" description="Basic and acidic residues" evidence="1">
    <location>
        <begin position="1"/>
        <end position="13"/>
    </location>
</feature>
<gene>
    <name evidence="2" type="ordered locus">Bresu_0413</name>
</gene>
<accession>D9QJX6</accession>
<evidence type="ECO:0000313" key="2">
    <source>
        <dbReference type="EMBL" id="ADK99727.1"/>
    </source>
</evidence>
<name>D9QJX6_BRESC</name>
<reference evidence="3" key="1">
    <citation type="journal article" date="2011" name="J. Bacteriol.">
        <title>Genome sequences of eight morphologically diverse alphaproteobacteria.</title>
        <authorList>
            <consortium name="US DOE Joint Genome Institute"/>
            <person name="Brown P.J."/>
            <person name="Kysela D.T."/>
            <person name="Buechlein A."/>
            <person name="Hemmerich C."/>
            <person name="Brun Y.V."/>
        </authorList>
    </citation>
    <scope>NUCLEOTIDE SEQUENCE [LARGE SCALE GENOMIC DNA]</scope>
    <source>
        <strain evidence="3">ATCC 15264 / DSM 4735 / LMG 14903 / NBRC 16000 / CB 81</strain>
    </source>
</reference>
<dbReference type="KEGG" id="bsb:Bresu_0413"/>
<dbReference type="HOGENOM" id="CLU_202364_0_0_5"/>
<dbReference type="RefSeq" id="WP_013267831.1">
    <property type="nucleotide sequence ID" value="NC_014375.1"/>
</dbReference>
<feature type="region of interest" description="Disordered" evidence="1">
    <location>
        <begin position="1"/>
        <end position="50"/>
    </location>
</feature>
<dbReference type="EMBL" id="CP002102">
    <property type="protein sequence ID" value="ADK99727.1"/>
    <property type="molecule type" value="Genomic_DNA"/>
</dbReference>
<dbReference type="Proteomes" id="UP000002696">
    <property type="component" value="Chromosome"/>
</dbReference>
<evidence type="ECO:0000313" key="3">
    <source>
        <dbReference type="Proteomes" id="UP000002696"/>
    </source>
</evidence>
<dbReference type="STRING" id="633149.Bresu_0413"/>
<proteinExistence type="predicted"/>
<feature type="compositionally biased region" description="Acidic residues" evidence="1">
    <location>
        <begin position="38"/>
        <end position="50"/>
    </location>
</feature>